<keyword evidence="3" id="KW-1185">Reference proteome</keyword>
<dbReference type="EMBL" id="AZST01001232">
    <property type="protein sequence ID" value="KEP46193.1"/>
    <property type="molecule type" value="Genomic_DNA"/>
</dbReference>
<feature type="compositionally biased region" description="Low complexity" evidence="1">
    <location>
        <begin position="1"/>
        <end position="29"/>
    </location>
</feature>
<comment type="caution">
    <text evidence="2">The sequence shown here is derived from an EMBL/GenBank/DDBJ whole genome shotgun (WGS) entry which is preliminary data.</text>
</comment>
<name>A0A074RNC7_9AGAM</name>
<organism evidence="2 3">
    <name type="scientific">Rhizoctonia solani 123E</name>
    <dbReference type="NCBI Taxonomy" id="1423351"/>
    <lineage>
        <taxon>Eukaryota</taxon>
        <taxon>Fungi</taxon>
        <taxon>Dikarya</taxon>
        <taxon>Basidiomycota</taxon>
        <taxon>Agaricomycotina</taxon>
        <taxon>Agaricomycetes</taxon>
        <taxon>Cantharellales</taxon>
        <taxon>Ceratobasidiaceae</taxon>
        <taxon>Rhizoctonia</taxon>
    </lineage>
</organism>
<dbReference type="HOGENOM" id="CLU_042950_0_0_1"/>
<evidence type="ECO:0000313" key="2">
    <source>
        <dbReference type="EMBL" id="KEP46193.1"/>
    </source>
</evidence>
<evidence type="ECO:0000256" key="1">
    <source>
        <dbReference type="SAM" id="MobiDB-lite"/>
    </source>
</evidence>
<feature type="compositionally biased region" description="Acidic residues" evidence="1">
    <location>
        <begin position="459"/>
        <end position="473"/>
    </location>
</feature>
<dbReference type="OrthoDB" id="3269344at2759"/>
<protein>
    <submittedName>
        <fullName evidence="2">Uncharacterized protein</fullName>
    </submittedName>
</protein>
<feature type="region of interest" description="Disordered" evidence="1">
    <location>
        <begin position="423"/>
        <end position="484"/>
    </location>
</feature>
<feature type="region of interest" description="Disordered" evidence="1">
    <location>
        <begin position="319"/>
        <end position="343"/>
    </location>
</feature>
<dbReference type="AlphaFoldDB" id="A0A074RNC7"/>
<feature type="region of interest" description="Disordered" evidence="1">
    <location>
        <begin position="1"/>
        <end position="35"/>
    </location>
</feature>
<reference evidence="2 3" key="1">
    <citation type="submission" date="2013-12" db="EMBL/GenBank/DDBJ databases">
        <authorList>
            <person name="Cubeta M."/>
            <person name="Pakala S."/>
            <person name="Fedorova N."/>
            <person name="Thomas E."/>
            <person name="Dean R."/>
            <person name="Jabaji S."/>
            <person name="Neate S."/>
            <person name="Toda T."/>
            <person name="Tavantzis S."/>
            <person name="Vilgalys R."/>
            <person name="Bharathan N."/>
            <person name="Pakala S."/>
            <person name="Losada L.S."/>
            <person name="Zafar N."/>
            <person name="Nierman W."/>
        </authorList>
    </citation>
    <scope>NUCLEOTIDE SEQUENCE [LARGE SCALE GENOMIC DNA]</scope>
    <source>
        <strain evidence="2 3">123E</strain>
    </source>
</reference>
<proteinExistence type="predicted"/>
<evidence type="ECO:0000313" key="3">
    <source>
        <dbReference type="Proteomes" id="UP000027456"/>
    </source>
</evidence>
<gene>
    <name evidence="2" type="ORF">V565_213140</name>
</gene>
<accession>A0A074RNC7</accession>
<dbReference type="Proteomes" id="UP000027456">
    <property type="component" value="Unassembled WGS sequence"/>
</dbReference>
<feature type="compositionally biased region" description="Low complexity" evidence="1">
    <location>
        <begin position="330"/>
        <end position="343"/>
    </location>
</feature>
<sequence length="499" mass="55291">MSQSEAVQASQASHPGSRPSSRTGSRVGSAAASRPGINLDWQEDVQWDGVFRPLNDAAYDGLPEAEKLRELVKKSFIVPEWMANIESHEMAFYHKMRHVGANVWDLSHAASRPVFTKDNDDRELSLDVNESFTSILQLPDHSLALQSHLNLEPAEADRRYPVDTLGSLVWDLQSEGLLVYRTERKLKIPRVPEQAGDVQPDACAFIVLPPSIQTVQPKSWAALSCFPSSASTSGLDHCYALHWVTEFKRDGNEALSKCQVVEGLVSALYQRRAFGCPNHFVFGTAHYSRTTLEVLAATWVPTNEPANPEARLQDTTMSAVPGEDQTNDPSGNSSRNANTASAAPKIGEEAAGVVTNLTVKEVMKYNKIVVYSIATYKMTVTEDILQLYLLMRQTRVLAQQYKEEITKDAFIRILALFDEAKELYQPPPPRPKSDSARKKRKYTSSLPPTREVKAKCIDSEDDFDSSSDLEELESLSSGGPTGRIVGDVASYTVKNYAHD</sequence>